<keyword evidence="2" id="KW-0472">Membrane</keyword>
<sequence length="335" mass="38671">MPSKLSNLLAGLGCLTPITGIVLLCYFLFQSSISLGVISIVVSFVIAIIFIALGIRIEEKRKLKQLDFLQTFQPDVDDFHKLKSFTSYDLLTKIAIDDQHGKVYFWAADSDKVQNVTKAYVGMPYTIKSYNYSDILAVKFTEDHHQTAIVQRDTHFTHYLLNKVSEEKVESKNASGPPIDKISSMDLEIIVNNNVNPRYLIRFYHSPNMRIRKDSPEYQVHYSSLQQWFTRLETIIDETEESFATSNVEQPLEITEPTDHEDLFQEDPPNEKTQIMVDVDIKQYSLDLTKDRTELNPQSIPDDPIPKQTSEKPTSYFEQLIEKNKRQLRGDYSDE</sequence>
<comment type="caution">
    <text evidence="3">The sequence shown here is derived from an EMBL/GenBank/DDBJ whole genome shotgun (WGS) entry which is preliminary data.</text>
</comment>
<feature type="region of interest" description="Disordered" evidence="1">
    <location>
        <begin position="290"/>
        <end position="316"/>
    </location>
</feature>
<evidence type="ECO:0000313" key="4">
    <source>
        <dbReference type="Proteomes" id="UP001596109"/>
    </source>
</evidence>
<feature type="transmembrane region" description="Helical" evidence="2">
    <location>
        <begin position="35"/>
        <end position="55"/>
    </location>
</feature>
<proteinExistence type="predicted"/>
<organism evidence="3 4">
    <name type="scientific">Sporosarcina soli</name>
    <dbReference type="NCBI Taxonomy" id="334736"/>
    <lineage>
        <taxon>Bacteria</taxon>
        <taxon>Bacillati</taxon>
        <taxon>Bacillota</taxon>
        <taxon>Bacilli</taxon>
        <taxon>Bacillales</taxon>
        <taxon>Caryophanaceae</taxon>
        <taxon>Sporosarcina</taxon>
    </lineage>
</organism>
<feature type="compositionally biased region" description="Polar residues" evidence="1">
    <location>
        <begin position="307"/>
        <end position="316"/>
    </location>
</feature>
<evidence type="ECO:0000256" key="2">
    <source>
        <dbReference type="SAM" id="Phobius"/>
    </source>
</evidence>
<keyword evidence="4" id="KW-1185">Reference proteome</keyword>
<dbReference type="RefSeq" id="WP_381437144.1">
    <property type="nucleotide sequence ID" value="NZ_JBHSNO010000008.1"/>
</dbReference>
<protein>
    <submittedName>
        <fullName evidence="3">Uncharacterized protein</fullName>
    </submittedName>
</protein>
<gene>
    <name evidence="3" type="ORF">ACFPRA_16600</name>
</gene>
<accession>A0ABW0TNY0</accession>
<evidence type="ECO:0000313" key="3">
    <source>
        <dbReference type="EMBL" id="MFC5590528.1"/>
    </source>
</evidence>
<keyword evidence="2" id="KW-0812">Transmembrane</keyword>
<dbReference type="EMBL" id="JBHSNO010000008">
    <property type="protein sequence ID" value="MFC5590528.1"/>
    <property type="molecule type" value="Genomic_DNA"/>
</dbReference>
<feature type="transmembrane region" description="Helical" evidence="2">
    <location>
        <begin position="7"/>
        <end position="29"/>
    </location>
</feature>
<keyword evidence="2" id="KW-1133">Transmembrane helix</keyword>
<name>A0ABW0TNY0_9BACL</name>
<reference evidence="4" key="1">
    <citation type="journal article" date="2019" name="Int. J. Syst. Evol. Microbiol.">
        <title>The Global Catalogue of Microorganisms (GCM) 10K type strain sequencing project: providing services to taxonomists for standard genome sequencing and annotation.</title>
        <authorList>
            <consortium name="The Broad Institute Genomics Platform"/>
            <consortium name="The Broad Institute Genome Sequencing Center for Infectious Disease"/>
            <person name="Wu L."/>
            <person name="Ma J."/>
        </authorList>
    </citation>
    <scope>NUCLEOTIDE SEQUENCE [LARGE SCALE GENOMIC DNA]</scope>
    <source>
        <strain evidence="4">CGMCC 4.1434</strain>
    </source>
</reference>
<dbReference type="Proteomes" id="UP001596109">
    <property type="component" value="Unassembled WGS sequence"/>
</dbReference>
<evidence type="ECO:0000256" key="1">
    <source>
        <dbReference type="SAM" id="MobiDB-lite"/>
    </source>
</evidence>